<evidence type="ECO:0000256" key="2">
    <source>
        <dbReference type="ARBA" id="ARBA00005498"/>
    </source>
</evidence>
<comment type="subcellular location">
    <subcellularLocation>
        <location evidence="1">Chromosome</location>
        <location evidence="1">Centromere</location>
    </subcellularLocation>
</comment>
<dbReference type="GO" id="GO:0051301">
    <property type="term" value="P:cell division"/>
    <property type="evidence" value="ECO:0007669"/>
    <property type="project" value="UniProtKB-KW"/>
</dbReference>
<evidence type="ECO:0000256" key="1">
    <source>
        <dbReference type="ARBA" id="ARBA00004584"/>
    </source>
</evidence>
<feature type="domain" description="Kinetochore protein Nuf2 N-terminal" evidence="9">
    <location>
        <begin position="4"/>
        <end position="134"/>
    </location>
</feature>
<keyword evidence="5" id="KW-0498">Mitosis</keyword>
<accession>A0A6L2PTW5</accession>
<keyword evidence="3" id="KW-0158">Chromosome</keyword>
<organism evidence="11 12">
    <name type="scientific">Coptotermes formosanus</name>
    <name type="common">Formosan subterranean termite</name>
    <dbReference type="NCBI Taxonomy" id="36987"/>
    <lineage>
        <taxon>Eukaryota</taxon>
        <taxon>Metazoa</taxon>
        <taxon>Ecdysozoa</taxon>
        <taxon>Arthropoda</taxon>
        <taxon>Hexapoda</taxon>
        <taxon>Insecta</taxon>
        <taxon>Pterygota</taxon>
        <taxon>Neoptera</taxon>
        <taxon>Polyneoptera</taxon>
        <taxon>Dictyoptera</taxon>
        <taxon>Blattodea</taxon>
        <taxon>Blattoidea</taxon>
        <taxon>Termitoidae</taxon>
        <taxon>Rhinotermitidae</taxon>
        <taxon>Coptotermes</taxon>
    </lineage>
</organism>
<comment type="similarity">
    <text evidence="2">Belongs to the NUF2 family.</text>
</comment>
<evidence type="ECO:0000313" key="10">
    <source>
        <dbReference type="EMBL" id="GFG35074.1"/>
    </source>
</evidence>
<dbReference type="Gene3D" id="1.10.418.60">
    <property type="entry name" value="Ncd80 complex, Nuf2 subunit"/>
    <property type="match status" value="1"/>
</dbReference>
<comment type="caution">
    <text evidence="11">The sequence shown here is derived from an EMBL/GenBank/DDBJ whole genome shotgun (WGS) entry which is preliminary data.</text>
</comment>
<reference evidence="11" key="1">
    <citation type="journal article" date="2020" name="J. Asia-Pac. Entomol.">
        <title>Draft genome sequence of the termite, Coptotermes formosanus: Genetic insights into the pyruvate dehydrogenase complex of the termite.</title>
        <authorList>
            <person name="Itakura S."/>
            <person name="Yosikawa Y."/>
            <person name="Togami Y."/>
            <person name="Umezawa K."/>
        </authorList>
    </citation>
    <scope>NUCLEOTIDE SEQUENCE</scope>
    <source>
        <tissue evidence="11">Head</tissue>
    </source>
</reference>
<name>A0A6L2PTW5_COPFO</name>
<evidence type="ECO:0000256" key="8">
    <source>
        <dbReference type="ARBA" id="ARBA00023328"/>
    </source>
</evidence>
<keyword evidence="4" id="KW-0132">Cell division</keyword>
<keyword evidence="6" id="KW-0175">Coiled coil</keyword>
<evidence type="ECO:0000256" key="3">
    <source>
        <dbReference type="ARBA" id="ARBA00022454"/>
    </source>
</evidence>
<feature type="non-terminal residue" evidence="11">
    <location>
        <position position="171"/>
    </location>
</feature>
<keyword evidence="12" id="KW-1185">Reference proteome</keyword>
<keyword evidence="7" id="KW-0131">Cell cycle</keyword>
<evidence type="ECO:0000313" key="11">
    <source>
        <dbReference type="EMBL" id="GFG36051.1"/>
    </source>
</evidence>
<dbReference type="EMBL" id="BLKM01005665">
    <property type="protein sequence ID" value="GFG35074.1"/>
    <property type="molecule type" value="Genomic_DNA"/>
</dbReference>
<evidence type="ECO:0000256" key="4">
    <source>
        <dbReference type="ARBA" id="ARBA00022618"/>
    </source>
</evidence>
<dbReference type="Proteomes" id="UP000502823">
    <property type="component" value="Unassembled WGS sequence"/>
</dbReference>
<dbReference type="GO" id="GO:0031262">
    <property type="term" value="C:Ndc80 complex"/>
    <property type="evidence" value="ECO:0007669"/>
    <property type="project" value="InterPro"/>
</dbReference>
<proteinExistence type="inferred from homology"/>
<dbReference type="EMBL" id="BLKM01012271">
    <property type="protein sequence ID" value="GFG36051.1"/>
    <property type="molecule type" value="Genomic_DNA"/>
</dbReference>
<dbReference type="InterPro" id="IPR005549">
    <property type="entry name" value="Kinetochore_Nuf2_N"/>
</dbReference>
<dbReference type="AlphaFoldDB" id="A0A6L2PTW5"/>
<dbReference type="Pfam" id="PF03800">
    <property type="entry name" value="Nuf2"/>
    <property type="match status" value="1"/>
</dbReference>
<reference evidence="12" key="2">
    <citation type="submission" date="2020-01" db="EMBL/GenBank/DDBJ databases">
        <title>Draft genome sequence of the Termite Coptotermes fromosanus.</title>
        <authorList>
            <person name="Itakura S."/>
            <person name="Yosikawa Y."/>
            <person name="Umezawa K."/>
        </authorList>
    </citation>
    <scope>NUCLEOTIDE SEQUENCE [LARGE SCALE GENOMIC DNA]</scope>
</reference>
<dbReference type="OrthoDB" id="8194677at2759"/>
<evidence type="ECO:0000256" key="7">
    <source>
        <dbReference type="ARBA" id="ARBA00023306"/>
    </source>
</evidence>
<evidence type="ECO:0000256" key="5">
    <source>
        <dbReference type="ARBA" id="ARBA00022776"/>
    </source>
</evidence>
<dbReference type="InParanoid" id="A0A6L2PTW5"/>
<gene>
    <name evidence="11" type="ORF">Cfor_00734</name>
    <name evidence="10" type="ORF">Cfor_01024</name>
</gene>
<evidence type="ECO:0000259" key="9">
    <source>
        <dbReference type="Pfam" id="PF03800"/>
    </source>
</evidence>
<evidence type="ECO:0000313" key="12">
    <source>
        <dbReference type="Proteomes" id="UP000502823"/>
    </source>
</evidence>
<protein>
    <recommendedName>
        <fullName evidence="9">Kinetochore protein Nuf2 N-terminal domain-containing protein</fullName>
    </recommendedName>
</protein>
<sequence length="171" mass="19713">MLCEEELVASIRDKLPDFPIHVSDLKAPTAKFVQSYYIRILEELGVDVDQLKEPSAENLRELDYPEAYRSVVPLANLHGALCYVFKNVYVDDFSVLDLIEPSPRRTQFLIKALDAFHTFADWKAQSVQDGVEKLQKRMTEYYQLRAQTEELKAKLNVCASEQAQREVAKKE</sequence>
<evidence type="ECO:0000256" key="6">
    <source>
        <dbReference type="ARBA" id="ARBA00023054"/>
    </source>
</evidence>
<dbReference type="InterPro" id="IPR038275">
    <property type="entry name" value="Nuf2_N_sf"/>
</dbReference>
<keyword evidence="8" id="KW-0137">Centromere</keyword>